<protein>
    <submittedName>
        <fullName evidence="3">Glycosyl transferase</fullName>
    </submittedName>
</protein>
<dbReference type="InterPro" id="IPR050194">
    <property type="entry name" value="Glycosyltransferase_grp1"/>
</dbReference>
<dbReference type="PANTHER" id="PTHR45947:SF3">
    <property type="entry name" value="SULFOQUINOVOSYL TRANSFERASE SQD2"/>
    <property type="match status" value="1"/>
</dbReference>
<accession>A0A1U9KUQ6</accession>
<dbReference type="AlphaFoldDB" id="A0A1U9KUQ6"/>
<dbReference type="CDD" id="cd03808">
    <property type="entry name" value="GT4_CapM-like"/>
    <property type="match status" value="1"/>
</dbReference>
<dbReference type="GO" id="GO:0016757">
    <property type="term" value="F:glycosyltransferase activity"/>
    <property type="evidence" value="ECO:0007669"/>
    <property type="project" value="InterPro"/>
</dbReference>
<dbReference type="InterPro" id="IPR001296">
    <property type="entry name" value="Glyco_trans_1"/>
</dbReference>
<feature type="domain" description="Glycosyltransferase subfamily 4-like N-terminal" evidence="2">
    <location>
        <begin position="15"/>
        <end position="165"/>
    </location>
</feature>
<dbReference type="STRING" id="320497.A0U93_14845"/>
<feature type="domain" description="Glycosyl transferase family 1" evidence="1">
    <location>
        <begin position="182"/>
        <end position="348"/>
    </location>
</feature>
<organism evidence="3 4">
    <name type="scientific">Neoasaia chiangmaiensis</name>
    <dbReference type="NCBI Taxonomy" id="320497"/>
    <lineage>
        <taxon>Bacteria</taxon>
        <taxon>Pseudomonadati</taxon>
        <taxon>Pseudomonadota</taxon>
        <taxon>Alphaproteobacteria</taxon>
        <taxon>Acetobacterales</taxon>
        <taxon>Acetobacteraceae</taxon>
        <taxon>Neoasaia</taxon>
    </lineage>
</organism>
<evidence type="ECO:0000313" key="3">
    <source>
        <dbReference type="EMBL" id="AQS89586.1"/>
    </source>
</evidence>
<dbReference type="KEGG" id="nch:A0U93_14845"/>
<name>A0A1U9KUQ6_9PROT</name>
<gene>
    <name evidence="3" type="ORF">A0U93_14845</name>
</gene>
<dbReference type="SUPFAM" id="SSF53756">
    <property type="entry name" value="UDP-Glycosyltransferase/glycogen phosphorylase"/>
    <property type="match status" value="1"/>
</dbReference>
<keyword evidence="4" id="KW-1185">Reference proteome</keyword>
<dbReference type="Pfam" id="PF00534">
    <property type="entry name" value="Glycos_transf_1"/>
    <property type="match status" value="1"/>
</dbReference>
<dbReference type="InterPro" id="IPR028098">
    <property type="entry name" value="Glyco_trans_4-like_N"/>
</dbReference>
<dbReference type="Gene3D" id="3.40.50.2000">
    <property type="entry name" value="Glycogen Phosphorylase B"/>
    <property type="match status" value="2"/>
</dbReference>
<evidence type="ECO:0000259" key="1">
    <source>
        <dbReference type="Pfam" id="PF00534"/>
    </source>
</evidence>
<keyword evidence="3" id="KW-0808">Transferase</keyword>
<evidence type="ECO:0000259" key="2">
    <source>
        <dbReference type="Pfam" id="PF13579"/>
    </source>
</evidence>
<evidence type="ECO:0000313" key="4">
    <source>
        <dbReference type="Proteomes" id="UP000188604"/>
    </source>
</evidence>
<dbReference type="Proteomes" id="UP000188604">
    <property type="component" value="Chromosome"/>
</dbReference>
<reference evidence="3 4" key="1">
    <citation type="submission" date="2016-03" db="EMBL/GenBank/DDBJ databases">
        <title>Acetic acid bacteria sequencing.</title>
        <authorList>
            <person name="Brandt J."/>
            <person name="Jakob F."/>
            <person name="Vogel R.F."/>
        </authorList>
    </citation>
    <scope>NUCLEOTIDE SEQUENCE [LARGE SCALE GENOMIC DNA]</scope>
    <source>
        <strain evidence="3 4">NBRC 101099</strain>
    </source>
</reference>
<dbReference type="OrthoDB" id="9790710at2"/>
<sequence length="371" mass="40377">MKILEVTNVDFSMRQFLLPLMRALREEGHDVVGACADGPDLDVVRAEGFVVRAMPLVRSFSPLAQARAFLALRRLIKRERPDIVHAHMPISGLLARLAAWHSGVPVVAYTCHGFLFNQPGKLTRRVLARCLEWLAGRITDVYMTVSDEEAADARRLGIHPGPVSVGNGRDPAQFQPDPVARQAVRAELGVSPERIVVLAVSRLVRHKGYPELLRAMESVPNAELWVVGSRLTSDHGDDMGMSFAHAEVVLGDRLKRLGHRADVAQIMAAADIFVLPSHFEGLPMSVIEAMLSGLPVVATDIRGPREQVVDGETGLLVTPGLAAPLARALQRLANNAVLRAKMGVAGRARACALYDERAVTARIVRLLTSPL</sequence>
<dbReference type="Pfam" id="PF13579">
    <property type="entry name" value="Glyco_trans_4_4"/>
    <property type="match status" value="1"/>
</dbReference>
<proteinExistence type="predicted"/>
<dbReference type="PANTHER" id="PTHR45947">
    <property type="entry name" value="SULFOQUINOVOSYL TRANSFERASE SQD2"/>
    <property type="match status" value="1"/>
</dbReference>
<dbReference type="EMBL" id="CP014691">
    <property type="protein sequence ID" value="AQS89586.1"/>
    <property type="molecule type" value="Genomic_DNA"/>
</dbReference>
<dbReference type="RefSeq" id="WP_077808591.1">
    <property type="nucleotide sequence ID" value="NZ_BJXS01000001.1"/>
</dbReference>